<evidence type="ECO:0000256" key="1">
    <source>
        <dbReference type="SAM" id="MobiDB-lite"/>
    </source>
</evidence>
<accession>A0A8X6GQ95</accession>
<name>A0A8X6GQ95_TRICU</name>
<keyword evidence="3" id="KW-1185">Reference proteome</keyword>
<dbReference type="Proteomes" id="UP000887116">
    <property type="component" value="Unassembled WGS sequence"/>
</dbReference>
<feature type="compositionally biased region" description="Polar residues" evidence="1">
    <location>
        <begin position="36"/>
        <end position="46"/>
    </location>
</feature>
<feature type="region of interest" description="Disordered" evidence="1">
    <location>
        <begin position="29"/>
        <end position="60"/>
    </location>
</feature>
<dbReference type="EMBL" id="BMAO01011146">
    <property type="protein sequence ID" value="GFQ71619.1"/>
    <property type="molecule type" value="Genomic_DNA"/>
</dbReference>
<protein>
    <submittedName>
        <fullName evidence="2">Uncharacterized protein</fullName>
    </submittedName>
</protein>
<sequence>MKCFAKSLKKILCSNIGLEAPIATPEVSFVNEPSKESNPSKITASKENAGGDPLPNTKGSFLSLQLAPKSGGKTVASPYITPGSKVRATPNFKKFTKKPSIKWNQLMISAKKSRQLSS</sequence>
<evidence type="ECO:0000313" key="3">
    <source>
        <dbReference type="Proteomes" id="UP000887116"/>
    </source>
</evidence>
<dbReference type="OrthoDB" id="6427998at2759"/>
<dbReference type="AlphaFoldDB" id="A0A8X6GQ95"/>
<organism evidence="2 3">
    <name type="scientific">Trichonephila clavata</name>
    <name type="common">Joro spider</name>
    <name type="synonym">Nephila clavata</name>
    <dbReference type="NCBI Taxonomy" id="2740835"/>
    <lineage>
        <taxon>Eukaryota</taxon>
        <taxon>Metazoa</taxon>
        <taxon>Ecdysozoa</taxon>
        <taxon>Arthropoda</taxon>
        <taxon>Chelicerata</taxon>
        <taxon>Arachnida</taxon>
        <taxon>Araneae</taxon>
        <taxon>Araneomorphae</taxon>
        <taxon>Entelegynae</taxon>
        <taxon>Araneoidea</taxon>
        <taxon>Nephilidae</taxon>
        <taxon>Trichonephila</taxon>
    </lineage>
</organism>
<evidence type="ECO:0000313" key="2">
    <source>
        <dbReference type="EMBL" id="GFQ71619.1"/>
    </source>
</evidence>
<gene>
    <name evidence="2" type="ORF">TNCT_169011</name>
</gene>
<proteinExistence type="predicted"/>
<reference evidence="2" key="1">
    <citation type="submission" date="2020-07" db="EMBL/GenBank/DDBJ databases">
        <title>Multicomponent nature underlies the extraordinary mechanical properties of spider dragline silk.</title>
        <authorList>
            <person name="Kono N."/>
            <person name="Nakamura H."/>
            <person name="Mori M."/>
            <person name="Yoshida Y."/>
            <person name="Ohtoshi R."/>
            <person name="Malay A.D."/>
            <person name="Moran D.A.P."/>
            <person name="Tomita M."/>
            <person name="Numata K."/>
            <person name="Arakawa K."/>
        </authorList>
    </citation>
    <scope>NUCLEOTIDE SEQUENCE</scope>
</reference>
<comment type="caution">
    <text evidence="2">The sequence shown here is derived from an EMBL/GenBank/DDBJ whole genome shotgun (WGS) entry which is preliminary data.</text>
</comment>